<sequence length="201" mass="21758">MFKHVANQALLQNISAYCMVIEFENRWISAVVIADAFAVSALHSVPDCFRENGTSVILRDDQGELHNAHVHGSNAISDYIVFRKDAGSFKNVPKVMSPQLIDKYIVIGCAFGEKSVSVRVGLNISSISTGSRGFFYGESGGIPGFSGGGVFCSRNGFLMGIARGNEYDGNETHLYGNVLEMISAALILNNIEVFGHQPFSV</sequence>
<dbReference type="EMBL" id="CAJGYM010000054">
    <property type="protein sequence ID" value="CAD6195410.1"/>
    <property type="molecule type" value="Genomic_DNA"/>
</dbReference>
<dbReference type="InterPro" id="IPR009003">
    <property type="entry name" value="Peptidase_S1_PA"/>
</dbReference>
<keyword evidence="2" id="KW-1185">Reference proteome</keyword>
<comment type="caution">
    <text evidence="1">The sequence shown here is derived from an EMBL/GenBank/DDBJ whole genome shotgun (WGS) entry which is preliminary data.</text>
</comment>
<organism evidence="1 2">
    <name type="scientific">Caenorhabditis auriculariae</name>
    <dbReference type="NCBI Taxonomy" id="2777116"/>
    <lineage>
        <taxon>Eukaryota</taxon>
        <taxon>Metazoa</taxon>
        <taxon>Ecdysozoa</taxon>
        <taxon>Nematoda</taxon>
        <taxon>Chromadorea</taxon>
        <taxon>Rhabditida</taxon>
        <taxon>Rhabditina</taxon>
        <taxon>Rhabditomorpha</taxon>
        <taxon>Rhabditoidea</taxon>
        <taxon>Rhabditidae</taxon>
        <taxon>Peloderinae</taxon>
        <taxon>Caenorhabditis</taxon>
    </lineage>
</organism>
<protein>
    <submittedName>
        <fullName evidence="1">Uncharacterized protein</fullName>
    </submittedName>
</protein>
<dbReference type="Proteomes" id="UP000835052">
    <property type="component" value="Unassembled WGS sequence"/>
</dbReference>
<proteinExistence type="predicted"/>
<accession>A0A8S1HQR9</accession>
<evidence type="ECO:0000313" key="1">
    <source>
        <dbReference type="EMBL" id="CAD6195410.1"/>
    </source>
</evidence>
<reference evidence="1" key="1">
    <citation type="submission" date="2020-10" db="EMBL/GenBank/DDBJ databases">
        <authorList>
            <person name="Kikuchi T."/>
        </authorList>
    </citation>
    <scope>NUCLEOTIDE SEQUENCE</scope>
    <source>
        <strain evidence="1">NKZ352</strain>
    </source>
</reference>
<evidence type="ECO:0000313" key="2">
    <source>
        <dbReference type="Proteomes" id="UP000835052"/>
    </source>
</evidence>
<dbReference type="OrthoDB" id="5842010at2759"/>
<dbReference type="SUPFAM" id="SSF50494">
    <property type="entry name" value="Trypsin-like serine proteases"/>
    <property type="match status" value="1"/>
</dbReference>
<dbReference type="AlphaFoldDB" id="A0A8S1HQR9"/>
<gene>
    <name evidence="1" type="ORF">CAUJ_LOCUS11329</name>
</gene>
<name>A0A8S1HQR9_9PELO</name>